<evidence type="ECO:0000256" key="9">
    <source>
        <dbReference type="ARBA" id="ARBA00023136"/>
    </source>
</evidence>
<accession>A0A9P5TGI0</accession>
<keyword evidence="5" id="KW-0254">Endocytosis</keyword>
<evidence type="ECO:0000259" key="11">
    <source>
        <dbReference type="PROSITE" id="PS50031"/>
    </source>
</evidence>
<evidence type="ECO:0000313" key="13">
    <source>
        <dbReference type="Proteomes" id="UP000724874"/>
    </source>
</evidence>
<dbReference type="GO" id="GO:0030479">
    <property type="term" value="C:actin cortical patch"/>
    <property type="evidence" value="ECO:0007669"/>
    <property type="project" value="UniProtKB-SubCell"/>
</dbReference>
<keyword evidence="6" id="KW-0677">Repeat</keyword>
<comment type="caution">
    <text evidence="12">The sequence shown here is derived from an EMBL/GenBank/DDBJ whole genome shotgun (WGS) entry which is preliminary data.</text>
</comment>
<evidence type="ECO:0000256" key="10">
    <source>
        <dbReference type="ARBA" id="ARBA00023212"/>
    </source>
</evidence>
<dbReference type="OrthoDB" id="1716625at2759"/>
<keyword evidence="9" id="KW-0472">Membrane</keyword>
<dbReference type="GO" id="GO:0016197">
    <property type="term" value="P:endosomal transport"/>
    <property type="evidence" value="ECO:0007669"/>
    <property type="project" value="TreeGrafter"/>
</dbReference>
<dbReference type="AlphaFoldDB" id="A0A9P5TGI0"/>
<protein>
    <recommendedName>
        <fullName evidence="11">EH domain-containing protein</fullName>
    </recommendedName>
</protein>
<reference evidence="12" key="1">
    <citation type="submission" date="2020-11" db="EMBL/GenBank/DDBJ databases">
        <authorList>
            <consortium name="DOE Joint Genome Institute"/>
            <person name="Ahrendt S."/>
            <person name="Riley R."/>
            <person name="Andreopoulos W."/>
            <person name="LaButti K."/>
            <person name="Pangilinan J."/>
            <person name="Ruiz-duenas F.J."/>
            <person name="Barrasa J.M."/>
            <person name="Sanchez-Garcia M."/>
            <person name="Camarero S."/>
            <person name="Miyauchi S."/>
            <person name="Serrano A."/>
            <person name="Linde D."/>
            <person name="Babiker R."/>
            <person name="Drula E."/>
            <person name="Ayuso-Fernandez I."/>
            <person name="Pacheco R."/>
            <person name="Padilla G."/>
            <person name="Ferreira P."/>
            <person name="Barriuso J."/>
            <person name="Kellner H."/>
            <person name="Castanera R."/>
            <person name="Alfaro M."/>
            <person name="Ramirez L."/>
            <person name="Pisabarro A.G."/>
            <person name="Kuo A."/>
            <person name="Tritt A."/>
            <person name="Lipzen A."/>
            <person name="He G."/>
            <person name="Yan M."/>
            <person name="Ng V."/>
            <person name="Cullen D."/>
            <person name="Martin F."/>
            <person name="Rosso M.-N."/>
            <person name="Henrissat B."/>
            <person name="Hibbett D."/>
            <person name="Martinez A.T."/>
            <person name="Grigoriev I.V."/>
        </authorList>
    </citation>
    <scope>NUCLEOTIDE SEQUENCE</scope>
    <source>
        <strain evidence="12">AH 44721</strain>
    </source>
</reference>
<dbReference type="SUPFAM" id="SSF47473">
    <property type="entry name" value="EF-hand"/>
    <property type="match status" value="1"/>
</dbReference>
<evidence type="ECO:0000256" key="1">
    <source>
        <dbReference type="ARBA" id="ARBA00004125"/>
    </source>
</evidence>
<dbReference type="CDD" id="cd00052">
    <property type="entry name" value="EH"/>
    <property type="match status" value="1"/>
</dbReference>
<dbReference type="InterPro" id="IPR000261">
    <property type="entry name" value="EH_dom"/>
</dbReference>
<dbReference type="Gene3D" id="1.10.238.10">
    <property type="entry name" value="EF-hand"/>
    <property type="match status" value="1"/>
</dbReference>
<keyword evidence="4" id="KW-0963">Cytoplasm</keyword>
<evidence type="ECO:0000256" key="7">
    <source>
        <dbReference type="ARBA" id="ARBA00022753"/>
    </source>
</evidence>
<evidence type="ECO:0000256" key="3">
    <source>
        <dbReference type="ARBA" id="ARBA00004413"/>
    </source>
</evidence>
<evidence type="ECO:0000256" key="4">
    <source>
        <dbReference type="ARBA" id="ARBA00022490"/>
    </source>
</evidence>
<dbReference type="GO" id="GO:0005886">
    <property type="term" value="C:plasma membrane"/>
    <property type="evidence" value="ECO:0007669"/>
    <property type="project" value="TreeGrafter"/>
</dbReference>
<feature type="domain" description="EH" evidence="11">
    <location>
        <begin position="58"/>
        <end position="147"/>
    </location>
</feature>
<evidence type="ECO:0000256" key="5">
    <source>
        <dbReference type="ARBA" id="ARBA00022583"/>
    </source>
</evidence>
<dbReference type="InterPro" id="IPR011992">
    <property type="entry name" value="EF-hand-dom_pair"/>
</dbReference>
<dbReference type="PANTHER" id="PTHR11216">
    <property type="entry name" value="EH DOMAIN"/>
    <property type="match status" value="1"/>
</dbReference>
<organism evidence="12 13">
    <name type="scientific">Gymnopilus junonius</name>
    <name type="common">Spectacular rustgill mushroom</name>
    <name type="synonym">Gymnopilus spectabilis subsp. junonius</name>
    <dbReference type="NCBI Taxonomy" id="109634"/>
    <lineage>
        <taxon>Eukaryota</taxon>
        <taxon>Fungi</taxon>
        <taxon>Dikarya</taxon>
        <taxon>Basidiomycota</taxon>
        <taxon>Agaricomycotina</taxon>
        <taxon>Agaricomycetes</taxon>
        <taxon>Agaricomycetidae</taxon>
        <taxon>Agaricales</taxon>
        <taxon>Agaricineae</taxon>
        <taxon>Hymenogastraceae</taxon>
        <taxon>Gymnopilus</taxon>
    </lineage>
</organism>
<dbReference type="PROSITE" id="PS50031">
    <property type="entry name" value="EH"/>
    <property type="match status" value="1"/>
</dbReference>
<dbReference type="GO" id="GO:0006897">
    <property type="term" value="P:endocytosis"/>
    <property type="evidence" value="ECO:0007669"/>
    <property type="project" value="TreeGrafter"/>
</dbReference>
<keyword evidence="8" id="KW-0175">Coiled coil</keyword>
<evidence type="ECO:0000256" key="2">
    <source>
        <dbReference type="ARBA" id="ARBA00004134"/>
    </source>
</evidence>
<dbReference type="Pfam" id="PF12763">
    <property type="entry name" value="EH"/>
    <property type="match status" value="1"/>
</dbReference>
<keyword evidence="7" id="KW-0967">Endosome</keyword>
<comment type="subcellular location">
    <subcellularLocation>
        <location evidence="3">Cell membrane</location>
        <topology evidence="3">Peripheral membrane protein</topology>
        <orientation evidence="3">Cytoplasmic side</orientation>
    </subcellularLocation>
    <subcellularLocation>
        <location evidence="2">Cytoplasm</location>
        <location evidence="2">Cytoskeleton</location>
        <location evidence="2">Actin patch</location>
    </subcellularLocation>
    <subcellularLocation>
        <location evidence="1">Endosome membrane</location>
        <topology evidence="1">Peripheral membrane protein</topology>
        <orientation evidence="1">Cytoplasmic side</orientation>
    </subcellularLocation>
</comment>
<dbReference type="GO" id="GO:0005768">
    <property type="term" value="C:endosome"/>
    <property type="evidence" value="ECO:0007669"/>
    <property type="project" value="UniProtKB-SubCell"/>
</dbReference>
<evidence type="ECO:0000256" key="6">
    <source>
        <dbReference type="ARBA" id="ARBA00022737"/>
    </source>
</evidence>
<keyword evidence="13" id="KW-1185">Reference proteome</keyword>
<gene>
    <name evidence="12" type="ORF">CPB84DRAFT_560740</name>
</gene>
<name>A0A9P5TGI0_GYMJU</name>
<dbReference type="SMART" id="SM00027">
    <property type="entry name" value="EH"/>
    <property type="match status" value="1"/>
</dbReference>
<dbReference type="Proteomes" id="UP000724874">
    <property type="component" value="Unassembled WGS sequence"/>
</dbReference>
<dbReference type="PANTHER" id="PTHR11216:SF173">
    <property type="entry name" value="ACTIN CYTOSKELETON-REGULATORY COMPLEX PROTEIN PAN1"/>
    <property type="match status" value="1"/>
</dbReference>
<proteinExistence type="predicted"/>
<sequence>MQGCDSIPEQNISDEKSLASLHLPYQNTSYDAVNPLLPQQSNSTDRPISISWTLSDEEKATYDRMFQAWDQFNTGFIQGSLAHQAFESSQLCMDDLNKIWGLVDVRGRGALNRAELYVTMGLIYRRMHGIPVPDQLPPELFQGLSAGISANVLIQSTFPELVGLNYFVEDFAAIQEGSLQAQETADGYSEAPETAPKKEPFYSLTNGQLAVTLVYFPY</sequence>
<evidence type="ECO:0000313" key="12">
    <source>
        <dbReference type="EMBL" id="KAF8874779.1"/>
    </source>
</evidence>
<keyword evidence="10" id="KW-0206">Cytoskeleton</keyword>
<evidence type="ECO:0000256" key="8">
    <source>
        <dbReference type="ARBA" id="ARBA00023054"/>
    </source>
</evidence>
<dbReference type="EMBL" id="JADNYJ010000208">
    <property type="protein sequence ID" value="KAF8874779.1"/>
    <property type="molecule type" value="Genomic_DNA"/>
</dbReference>